<feature type="compositionally biased region" description="Basic and acidic residues" evidence="1">
    <location>
        <begin position="58"/>
        <end position="76"/>
    </location>
</feature>
<proteinExistence type="predicted"/>
<feature type="region of interest" description="Disordered" evidence="1">
    <location>
        <begin position="58"/>
        <end position="84"/>
    </location>
</feature>
<protein>
    <submittedName>
        <fullName evidence="2">Uncharacterized protein</fullName>
    </submittedName>
</protein>
<accession>A0A6J5N753</accession>
<sequence>MIVPKNPLLYNSILRMEKAKHHAVNGTNFAVSKDMPSMYLGGFVNVSSMDELDPKLRDYKEEEKDKEKRKAAELKRDKKKKNLL</sequence>
<name>A0A6J5N753_9CAUD</name>
<dbReference type="EMBL" id="LR796586">
    <property type="protein sequence ID" value="CAB4153206.1"/>
    <property type="molecule type" value="Genomic_DNA"/>
</dbReference>
<reference evidence="2" key="1">
    <citation type="submission" date="2020-04" db="EMBL/GenBank/DDBJ databases">
        <authorList>
            <person name="Chiriac C."/>
            <person name="Salcher M."/>
            <person name="Ghai R."/>
            <person name="Kavagutti S V."/>
        </authorList>
    </citation>
    <scope>NUCLEOTIDE SEQUENCE</scope>
</reference>
<gene>
    <name evidence="2" type="ORF">UFOVP621_50</name>
</gene>
<evidence type="ECO:0000256" key="1">
    <source>
        <dbReference type="SAM" id="MobiDB-lite"/>
    </source>
</evidence>
<evidence type="ECO:0000313" key="2">
    <source>
        <dbReference type="EMBL" id="CAB4153206.1"/>
    </source>
</evidence>
<organism evidence="2">
    <name type="scientific">uncultured Caudovirales phage</name>
    <dbReference type="NCBI Taxonomy" id="2100421"/>
    <lineage>
        <taxon>Viruses</taxon>
        <taxon>Duplodnaviria</taxon>
        <taxon>Heunggongvirae</taxon>
        <taxon>Uroviricota</taxon>
        <taxon>Caudoviricetes</taxon>
        <taxon>Peduoviridae</taxon>
        <taxon>Maltschvirus</taxon>
        <taxon>Maltschvirus maltsch</taxon>
    </lineage>
</organism>